<evidence type="ECO:0000313" key="3">
    <source>
        <dbReference type="Proteomes" id="UP000004848"/>
    </source>
</evidence>
<dbReference type="AlphaFoldDB" id="A0NWD0"/>
<accession>A0NWD0</accession>
<evidence type="ECO:0000313" key="2">
    <source>
        <dbReference type="EMBL" id="EAV42846.1"/>
    </source>
</evidence>
<comment type="caution">
    <text evidence="2">The sequence shown here is derived from an EMBL/GenBank/DDBJ whole genome shotgun (WGS) entry which is preliminary data.</text>
</comment>
<feature type="signal peptide" evidence="1">
    <location>
        <begin position="1"/>
        <end position="31"/>
    </location>
</feature>
<gene>
    <name evidence="2" type="ORF">SIAM614_15917</name>
</gene>
<feature type="chain" id="PRO_5002627834" description="Secreted protein" evidence="1">
    <location>
        <begin position="32"/>
        <end position="110"/>
    </location>
</feature>
<keyword evidence="1" id="KW-0732">Signal</keyword>
<protein>
    <recommendedName>
        <fullName evidence="4">Secreted protein</fullName>
    </recommendedName>
</protein>
<reference evidence="2 3" key="1">
    <citation type="submission" date="2006-05" db="EMBL/GenBank/DDBJ databases">
        <authorList>
            <person name="King G."/>
            <person name="Ferriera S."/>
            <person name="Johnson J."/>
            <person name="Kravitz S."/>
            <person name="Beeson K."/>
            <person name="Sutton G."/>
            <person name="Rogers Y.-H."/>
            <person name="Friedman R."/>
            <person name="Frazier M."/>
            <person name="Venter J.C."/>
        </authorList>
    </citation>
    <scope>NUCLEOTIDE SEQUENCE [LARGE SCALE GENOMIC DNA]</scope>
    <source>
        <strain evidence="3">ATCC 25650 / DSM 13394 / JCM 20685 / NBRC 16684 / NCIMB 2208 / IAM 12614 / B1</strain>
    </source>
</reference>
<sequence length="110" mass="12477">MARQETFMRKLFLCAAALALPGLVVSTAAEARPDLRKMTCAQAQNMVRQHGAVVFTTGQYTYSMFVSNLSYCDRNQVLFTQYGQTRDTPRCPVAFECKEPLFPRGLSRWD</sequence>
<evidence type="ECO:0008006" key="4">
    <source>
        <dbReference type="Google" id="ProtNLM"/>
    </source>
</evidence>
<organism evidence="2 3">
    <name type="scientific">Roseibium aggregatum (strain ATCC 25650 / DSM 13394 / JCM 20685 / NBRC 16684 / NCIMB 2208 / IAM 12614 / B1)</name>
    <name type="common">Stappia aggregata</name>
    <dbReference type="NCBI Taxonomy" id="384765"/>
    <lineage>
        <taxon>Bacteria</taxon>
        <taxon>Pseudomonadati</taxon>
        <taxon>Pseudomonadota</taxon>
        <taxon>Alphaproteobacteria</taxon>
        <taxon>Hyphomicrobiales</taxon>
        <taxon>Stappiaceae</taxon>
        <taxon>Roseibium</taxon>
    </lineage>
</organism>
<evidence type="ECO:0000256" key="1">
    <source>
        <dbReference type="SAM" id="SignalP"/>
    </source>
</evidence>
<dbReference type="Proteomes" id="UP000004848">
    <property type="component" value="Unassembled WGS sequence"/>
</dbReference>
<dbReference type="EMBL" id="AAUW01000012">
    <property type="protein sequence ID" value="EAV42846.1"/>
    <property type="molecule type" value="Genomic_DNA"/>
</dbReference>
<proteinExistence type="predicted"/>
<name>A0NWD0_ROSAI</name>